<comment type="caution">
    <text evidence="3">The sequence shown here is derived from an EMBL/GenBank/DDBJ whole genome shotgun (WGS) entry which is preliminary data.</text>
</comment>
<reference evidence="3 4" key="1">
    <citation type="submission" date="2020-04" db="EMBL/GenBank/DDBJ databases">
        <title>MicrobeNet Type strains.</title>
        <authorList>
            <person name="Nicholson A.C."/>
        </authorList>
    </citation>
    <scope>NUCLEOTIDE SEQUENCE [LARGE SCALE GENOMIC DNA]</scope>
    <source>
        <strain evidence="3 4">JCM 3332</strain>
    </source>
</reference>
<keyword evidence="4" id="KW-1185">Reference proteome</keyword>
<evidence type="ECO:0008006" key="5">
    <source>
        <dbReference type="Google" id="ProtNLM"/>
    </source>
</evidence>
<evidence type="ECO:0000256" key="1">
    <source>
        <dbReference type="SAM" id="MobiDB-lite"/>
    </source>
</evidence>
<feature type="compositionally biased region" description="Low complexity" evidence="1">
    <location>
        <begin position="40"/>
        <end position="51"/>
    </location>
</feature>
<gene>
    <name evidence="3" type="ORF">HGA15_03605</name>
</gene>
<name>A0A846YBU8_9NOCA</name>
<sequence>MARGTADDRTKGPGAVGSVAGPGSPGSKPAAEAGLDEQPSGTGRAASAGAGEPDQAGYPNRGDGLHPAYWGGHALLGLVLGVAVLLAVGGFYLGRVTDPHAAGEPAITTFVAASPQVGATGSAPVAESARPEPARPASPEVGAGFVFGKVQANDNGVLTVSSEITSAEVVVYSDDSTKLYVLIASDPAGIDIGAPVWVWGRKHADGSLTARTIAGISMHGNTN</sequence>
<accession>A0A846YBU8</accession>
<protein>
    <recommendedName>
        <fullName evidence="5">DUF5666 domain-containing protein</fullName>
    </recommendedName>
</protein>
<feature type="region of interest" description="Disordered" evidence="1">
    <location>
        <begin position="1"/>
        <end position="60"/>
    </location>
</feature>
<keyword evidence="2" id="KW-0812">Transmembrane</keyword>
<evidence type="ECO:0000313" key="3">
    <source>
        <dbReference type="EMBL" id="NKY55262.1"/>
    </source>
</evidence>
<feature type="compositionally biased region" description="Basic and acidic residues" evidence="1">
    <location>
        <begin position="1"/>
        <end position="11"/>
    </location>
</feature>
<dbReference type="Proteomes" id="UP000570678">
    <property type="component" value="Unassembled WGS sequence"/>
</dbReference>
<feature type="compositionally biased region" description="Low complexity" evidence="1">
    <location>
        <begin position="12"/>
        <end position="31"/>
    </location>
</feature>
<feature type="transmembrane region" description="Helical" evidence="2">
    <location>
        <begin position="68"/>
        <end position="93"/>
    </location>
</feature>
<dbReference type="RefSeq" id="WP_062972845.1">
    <property type="nucleotide sequence ID" value="NZ_JAAXOT010000002.1"/>
</dbReference>
<dbReference type="EMBL" id="JAAXOT010000002">
    <property type="protein sequence ID" value="NKY55262.1"/>
    <property type="molecule type" value="Genomic_DNA"/>
</dbReference>
<evidence type="ECO:0000313" key="4">
    <source>
        <dbReference type="Proteomes" id="UP000570678"/>
    </source>
</evidence>
<dbReference type="AlphaFoldDB" id="A0A846YBU8"/>
<keyword evidence="2" id="KW-0472">Membrane</keyword>
<keyword evidence="2" id="KW-1133">Transmembrane helix</keyword>
<proteinExistence type="predicted"/>
<organism evidence="3 4">
    <name type="scientific">Nocardia flavorosea</name>
    <dbReference type="NCBI Taxonomy" id="53429"/>
    <lineage>
        <taxon>Bacteria</taxon>
        <taxon>Bacillati</taxon>
        <taxon>Actinomycetota</taxon>
        <taxon>Actinomycetes</taxon>
        <taxon>Mycobacteriales</taxon>
        <taxon>Nocardiaceae</taxon>
        <taxon>Nocardia</taxon>
    </lineage>
</organism>
<evidence type="ECO:0000256" key="2">
    <source>
        <dbReference type="SAM" id="Phobius"/>
    </source>
</evidence>